<gene>
    <name evidence="1" type="ORF">JOC54_002356</name>
</gene>
<dbReference type="InterPro" id="IPR038735">
    <property type="entry name" value="MSMEG_1276-like_NTP-PPase_dom"/>
</dbReference>
<dbReference type="SUPFAM" id="SSF101386">
    <property type="entry name" value="all-alpha NTP pyrophosphatases"/>
    <property type="match status" value="1"/>
</dbReference>
<protein>
    <submittedName>
        <fullName evidence="1">House-cleaning noncanonical NTP pyrophosphatase (MazG superfamily)</fullName>
    </submittedName>
</protein>
<evidence type="ECO:0000313" key="2">
    <source>
        <dbReference type="Proteomes" id="UP001179280"/>
    </source>
</evidence>
<proteinExistence type="predicted"/>
<accession>A0ABS2SV80</accession>
<name>A0ABS2SV80_9BACI</name>
<organism evidence="1 2">
    <name type="scientific">Shouchella xiaoxiensis</name>
    <dbReference type="NCBI Taxonomy" id="766895"/>
    <lineage>
        <taxon>Bacteria</taxon>
        <taxon>Bacillati</taxon>
        <taxon>Bacillota</taxon>
        <taxon>Bacilli</taxon>
        <taxon>Bacillales</taxon>
        <taxon>Bacillaceae</taxon>
        <taxon>Shouchella</taxon>
    </lineage>
</organism>
<dbReference type="Proteomes" id="UP001179280">
    <property type="component" value="Unassembled WGS sequence"/>
</dbReference>
<keyword evidence="2" id="KW-1185">Reference proteome</keyword>
<dbReference type="EMBL" id="JAFBCV010000006">
    <property type="protein sequence ID" value="MBM7839086.1"/>
    <property type="molecule type" value="Genomic_DNA"/>
</dbReference>
<comment type="caution">
    <text evidence="1">The sequence shown here is derived from an EMBL/GenBank/DDBJ whole genome shotgun (WGS) entry which is preliminary data.</text>
</comment>
<evidence type="ECO:0000313" key="1">
    <source>
        <dbReference type="EMBL" id="MBM7839086.1"/>
    </source>
</evidence>
<dbReference type="RefSeq" id="WP_204466413.1">
    <property type="nucleotide sequence ID" value="NZ_JAFBCV010000006.1"/>
</dbReference>
<sequence>MPIYNKLVRDKVPEVIQKNGKSYSSRTLSQHEYEEQIRLKLQEEIAEYLAADTAGQALEELADVLEVIHSLVGIHNSSFHEVETIRKQKSAERGGFKKRVFLEKVDD</sequence>
<reference evidence="1" key="1">
    <citation type="submission" date="2021-01" db="EMBL/GenBank/DDBJ databases">
        <title>Genomic Encyclopedia of Type Strains, Phase IV (KMG-IV): sequencing the most valuable type-strain genomes for metagenomic binning, comparative biology and taxonomic classification.</title>
        <authorList>
            <person name="Goeker M."/>
        </authorList>
    </citation>
    <scope>NUCLEOTIDE SEQUENCE</scope>
    <source>
        <strain evidence="1">DSM 21943</strain>
    </source>
</reference>
<dbReference type="CDD" id="cd11532">
    <property type="entry name" value="NTP-PPase_COG4997"/>
    <property type="match status" value="1"/>
</dbReference>